<gene>
    <name evidence="2" type="ORF">T03_23</name>
</gene>
<dbReference type="AlphaFoldDB" id="A0A0V1CA31"/>
<evidence type="ECO:0000313" key="3">
    <source>
        <dbReference type="Proteomes" id="UP000054653"/>
    </source>
</evidence>
<name>A0A0V1CA31_TRIBR</name>
<dbReference type="PANTHER" id="PTHR47160">
    <property type="entry name" value="PUTATIVE-RELATED"/>
    <property type="match status" value="1"/>
</dbReference>
<accession>A0A0V1CA31</accession>
<evidence type="ECO:0000259" key="1">
    <source>
        <dbReference type="Pfam" id="PF10551"/>
    </source>
</evidence>
<sequence>MQADQSTQRIYVRFIRLRIIRGTNSVDSNERRDNMQQGLTTAREIDGYSTEHQIYIELAEVSLTPTWGVPQSATFGHHQRWWGHADRVGDVPFGAYYVQPKEDCRHFLVITTPWAVGNVKSFQMFRDELELRQCYRPECMHGKQLRSWQKSTPGSPQHPYTRTDAKGALKENGNYSAKQLVPAVYCLCTGKDIGTYGYIFQALIDKAAVLEVDLNPDTIICDFETALIPAIRGYFPNTRVQGCYFHFCQAVHRKVGELGLKTRYRQHEETRRKIRMLLATAFLPVPHVNTGVSLLEAGTTGTLAALFQYFRQEWMTNERLPLWNVHNVNIRTNNHLEGWHNRLNRKAGKKHNGFYELLELLISEQGVMDTLIQQVLSGNVTAGDLRRVNRVYAQKQRQVAQYTGEYNNGTRTLEQFLAALMYITPEPI</sequence>
<evidence type="ECO:0000313" key="2">
    <source>
        <dbReference type="EMBL" id="KRY46117.1"/>
    </source>
</evidence>
<dbReference type="InterPro" id="IPR018289">
    <property type="entry name" value="MULE_transposase_dom"/>
</dbReference>
<dbReference type="EMBL" id="JYDI01000306">
    <property type="protein sequence ID" value="KRY46117.1"/>
    <property type="molecule type" value="Genomic_DNA"/>
</dbReference>
<dbReference type="STRING" id="45882.A0A0V1CA31"/>
<organism evidence="2 3">
    <name type="scientific">Trichinella britovi</name>
    <name type="common">Parasitic roundworm</name>
    <dbReference type="NCBI Taxonomy" id="45882"/>
    <lineage>
        <taxon>Eukaryota</taxon>
        <taxon>Metazoa</taxon>
        <taxon>Ecdysozoa</taxon>
        <taxon>Nematoda</taxon>
        <taxon>Enoplea</taxon>
        <taxon>Dorylaimia</taxon>
        <taxon>Trichinellida</taxon>
        <taxon>Trichinellidae</taxon>
        <taxon>Trichinella</taxon>
    </lineage>
</organism>
<dbReference type="Proteomes" id="UP000054653">
    <property type="component" value="Unassembled WGS sequence"/>
</dbReference>
<protein>
    <recommendedName>
        <fullName evidence="1">MULE transposase domain-containing protein</fullName>
    </recommendedName>
</protein>
<proteinExistence type="predicted"/>
<reference evidence="2 3" key="1">
    <citation type="submission" date="2015-01" db="EMBL/GenBank/DDBJ databases">
        <title>Evolution of Trichinella species and genotypes.</title>
        <authorList>
            <person name="Korhonen P.K."/>
            <person name="Edoardo P."/>
            <person name="Giuseppe L.R."/>
            <person name="Gasser R.B."/>
        </authorList>
    </citation>
    <scope>NUCLEOTIDE SEQUENCE [LARGE SCALE GENOMIC DNA]</scope>
    <source>
        <strain evidence="2">ISS120</strain>
    </source>
</reference>
<comment type="caution">
    <text evidence="2">The sequence shown here is derived from an EMBL/GenBank/DDBJ whole genome shotgun (WGS) entry which is preliminary data.</text>
</comment>
<keyword evidence="3" id="KW-1185">Reference proteome</keyword>
<feature type="domain" description="MULE transposase" evidence="1">
    <location>
        <begin position="176"/>
        <end position="249"/>
    </location>
</feature>
<dbReference type="Pfam" id="PF10551">
    <property type="entry name" value="MULE"/>
    <property type="match status" value="1"/>
</dbReference>
<dbReference type="PANTHER" id="PTHR47160:SF10">
    <property type="entry name" value="MULE TRANSPOSASE DOMAIN-CONTAINING PROTEIN"/>
    <property type="match status" value="1"/>
</dbReference>